<dbReference type="Pfam" id="PF01075">
    <property type="entry name" value="Glyco_transf_9"/>
    <property type="match status" value="1"/>
</dbReference>
<dbReference type="InterPro" id="IPR051199">
    <property type="entry name" value="LPS_LOS_Heptosyltrfase"/>
</dbReference>
<dbReference type="Gene3D" id="3.40.50.2000">
    <property type="entry name" value="Glycogen Phosphorylase B"/>
    <property type="match status" value="2"/>
</dbReference>
<dbReference type="AlphaFoldDB" id="A0A0U5AVJ7"/>
<keyword evidence="2 6" id="KW-0808">Transferase</keyword>
<proteinExistence type="inferred from homology"/>
<dbReference type="CDD" id="cd03789">
    <property type="entry name" value="GT9_LPS_heptosyltransferase"/>
    <property type="match status" value="1"/>
</dbReference>
<evidence type="ECO:0000256" key="3">
    <source>
        <dbReference type="ARBA" id="ARBA00043995"/>
    </source>
</evidence>
<gene>
    <name evidence="6" type="ORF">THC_0158</name>
</gene>
<protein>
    <recommendedName>
        <fullName evidence="4">lipopolysaccharide heptosyltransferase II</fullName>
        <ecNumber evidence="4">2.4.99.24</ecNumber>
    </recommendedName>
</protein>
<evidence type="ECO:0000313" key="7">
    <source>
        <dbReference type="Proteomes" id="UP000068196"/>
    </source>
</evidence>
<reference evidence="7" key="2">
    <citation type="journal article" date="2016" name="Int. J. Syst. Evol. Microbiol.">
        <title>Caldimicrobium thiodismutans sp. nov., a sulfur-disproportionating bacterium isolated from a hot spring.</title>
        <authorList>
            <person name="Kojima H."/>
            <person name="Umezawa K."/>
            <person name="Fukui M."/>
        </authorList>
    </citation>
    <scope>NUCLEOTIDE SEQUENCE [LARGE SCALE GENOMIC DNA]</scope>
    <source>
        <strain evidence="7">TF1</strain>
    </source>
</reference>
<dbReference type="NCBIfam" id="TIGR02195">
    <property type="entry name" value="heptsyl_trn_II"/>
    <property type="match status" value="1"/>
</dbReference>
<name>A0A0U5AVJ7_9BACT</name>
<comment type="catalytic activity">
    <reaction evidence="5">
        <text>an L-alpha-D-Hep-(1-&gt;5)-[alpha-Kdo-(2-&gt;4)]-alpha-Kdo-(2-&gt;6)-lipid A + ADP-L-glycero-beta-D-manno-heptose = an L-alpha-D-Hep-(1-&gt;3)-L-alpha-D-Hep-(1-&gt;5)-[alpha-Kdo-(2-&gt;4)]-alpha-Kdo-(2-&gt;6)-lipid A + ADP + H(+)</text>
        <dbReference type="Rhea" id="RHEA:74071"/>
        <dbReference type="ChEBI" id="CHEBI:15378"/>
        <dbReference type="ChEBI" id="CHEBI:61506"/>
        <dbReference type="ChEBI" id="CHEBI:193068"/>
        <dbReference type="ChEBI" id="CHEBI:193069"/>
        <dbReference type="ChEBI" id="CHEBI:456216"/>
        <dbReference type="EC" id="2.4.99.24"/>
    </reaction>
</comment>
<dbReference type="GO" id="GO:0009244">
    <property type="term" value="P:lipopolysaccharide core region biosynthetic process"/>
    <property type="evidence" value="ECO:0007669"/>
    <property type="project" value="TreeGrafter"/>
</dbReference>
<sequence length="337" mass="39382">MQFLIVKLSALGDVIQTLPALNLLKRVYPEAEIDWIVEERNGELLLDHPYLRRVFFFKKVFFKNPGKFFSFIRNLRKTQYTAIIDFQGLLKSGILTFFAKSKYKIGFSNHREGSPLFYNVKFPPFDPELHAVKRYLLLVKNTVNFLTPEVSFSFPEDEILYHHPLVEHKPTLETKRPYLILIPGARWETKLWPFAHWKSFLELSSELRKKYDFYFIGSEKEREIKIWAEEMEKSFSGVFSLIGKLSLKEVVFLIKRAEFIVSVDTGTMHLASLLNRPILALFGPTSPQRTGPWSKNSFVIQEKLSCVPCFKRRCLTLTCMQGLSPEKVWTKLKELLS</sequence>
<reference evidence="6 7" key="1">
    <citation type="journal article" date="2016" name="Int. J. Syst. Evol. Microbiol.">
        <title>Caldimicrobium thiodismutans sp. nov., a sulfur-disproportionating bacterium isolated from a hot spring, and emended description of the genus Caldimicrobium.</title>
        <authorList>
            <person name="Kojima H."/>
            <person name="Umezawa K."/>
            <person name="Fukui M."/>
        </authorList>
    </citation>
    <scope>NUCLEOTIDE SEQUENCE [LARGE SCALE GENOMIC DNA]</scope>
    <source>
        <strain evidence="6 7">TF1</strain>
    </source>
</reference>
<keyword evidence="7" id="KW-1185">Reference proteome</keyword>
<dbReference type="EC" id="2.4.99.24" evidence="4"/>
<dbReference type="PANTHER" id="PTHR30160">
    <property type="entry name" value="TETRAACYLDISACCHARIDE 4'-KINASE-RELATED"/>
    <property type="match status" value="1"/>
</dbReference>
<accession>A0A0U5AVJ7</accession>
<comment type="similarity">
    <text evidence="3">Belongs to the glycosyltransferase 9 family.</text>
</comment>
<evidence type="ECO:0000256" key="4">
    <source>
        <dbReference type="ARBA" id="ARBA00044042"/>
    </source>
</evidence>
<dbReference type="KEGG" id="cthi:THC_0158"/>
<dbReference type="RefSeq" id="WP_068511933.1">
    <property type="nucleotide sequence ID" value="NZ_AP014945.1"/>
</dbReference>
<dbReference type="EMBL" id="AP014945">
    <property type="protein sequence ID" value="BAU22558.1"/>
    <property type="molecule type" value="Genomic_DNA"/>
</dbReference>
<dbReference type="GO" id="GO:0005829">
    <property type="term" value="C:cytosol"/>
    <property type="evidence" value="ECO:0007669"/>
    <property type="project" value="TreeGrafter"/>
</dbReference>
<dbReference type="InterPro" id="IPR002201">
    <property type="entry name" value="Glyco_trans_9"/>
</dbReference>
<evidence type="ECO:0000256" key="5">
    <source>
        <dbReference type="ARBA" id="ARBA00047503"/>
    </source>
</evidence>
<dbReference type="PATRIC" id="fig|1653476.3.peg.160"/>
<dbReference type="OrthoDB" id="9797795at2"/>
<organism evidence="6 7">
    <name type="scientific">Caldimicrobium thiodismutans</name>
    <dbReference type="NCBI Taxonomy" id="1653476"/>
    <lineage>
        <taxon>Bacteria</taxon>
        <taxon>Pseudomonadati</taxon>
        <taxon>Thermodesulfobacteriota</taxon>
        <taxon>Thermodesulfobacteria</taxon>
        <taxon>Thermodesulfobacteriales</taxon>
        <taxon>Thermodesulfobacteriaceae</taxon>
        <taxon>Caldimicrobium</taxon>
    </lineage>
</organism>
<evidence type="ECO:0000256" key="2">
    <source>
        <dbReference type="ARBA" id="ARBA00022679"/>
    </source>
</evidence>
<evidence type="ECO:0000256" key="1">
    <source>
        <dbReference type="ARBA" id="ARBA00022676"/>
    </source>
</evidence>
<dbReference type="GO" id="GO:0008713">
    <property type="term" value="F:ADP-heptose-lipopolysaccharide heptosyltransferase activity"/>
    <property type="evidence" value="ECO:0007669"/>
    <property type="project" value="UniProtKB-EC"/>
</dbReference>
<dbReference type="STRING" id="1653476.THC_0158"/>
<evidence type="ECO:0000313" key="6">
    <source>
        <dbReference type="EMBL" id="BAU22558.1"/>
    </source>
</evidence>
<dbReference type="Proteomes" id="UP000068196">
    <property type="component" value="Chromosome"/>
</dbReference>
<dbReference type="InterPro" id="IPR011910">
    <property type="entry name" value="RfaF"/>
</dbReference>
<dbReference type="PANTHER" id="PTHR30160:SF1">
    <property type="entry name" value="LIPOPOLYSACCHARIDE 1,2-N-ACETYLGLUCOSAMINETRANSFERASE-RELATED"/>
    <property type="match status" value="1"/>
</dbReference>
<keyword evidence="1" id="KW-0328">Glycosyltransferase</keyword>
<dbReference type="SUPFAM" id="SSF53756">
    <property type="entry name" value="UDP-Glycosyltransferase/glycogen phosphorylase"/>
    <property type="match status" value="1"/>
</dbReference>